<evidence type="ECO:0000259" key="5">
    <source>
        <dbReference type="PROSITE" id="PS50977"/>
    </source>
</evidence>
<dbReference type="Pfam" id="PF00440">
    <property type="entry name" value="TetR_N"/>
    <property type="match status" value="1"/>
</dbReference>
<dbReference type="PRINTS" id="PR00455">
    <property type="entry name" value="HTHTETR"/>
</dbReference>
<protein>
    <submittedName>
        <fullName evidence="6">TetR/AcrR family transcriptional regulator</fullName>
    </submittedName>
</protein>
<dbReference type="PANTHER" id="PTHR30055">
    <property type="entry name" value="HTH-TYPE TRANSCRIPTIONAL REGULATOR RUTR"/>
    <property type="match status" value="1"/>
</dbReference>
<dbReference type="InterPro" id="IPR009057">
    <property type="entry name" value="Homeodomain-like_sf"/>
</dbReference>
<dbReference type="InterPro" id="IPR036271">
    <property type="entry name" value="Tet_transcr_reg_TetR-rel_C_sf"/>
</dbReference>
<evidence type="ECO:0000256" key="1">
    <source>
        <dbReference type="ARBA" id="ARBA00023015"/>
    </source>
</evidence>
<dbReference type="Proteomes" id="UP000638560">
    <property type="component" value="Unassembled WGS sequence"/>
</dbReference>
<dbReference type="Gene3D" id="1.10.357.10">
    <property type="entry name" value="Tetracycline Repressor, domain 2"/>
    <property type="match status" value="1"/>
</dbReference>
<keyword evidence="3" id="KW-0804">Transcription</keyword>
<dbReference type="RefSeq" id="WP_196200654.1">
    <property type="nucleotide sequence ID" value="NZ_JADPUN010000101.1"/>
</dbReference>
<keyword evidence="7" id="KW-1185">Reference proteome</keyword>
<proteinExistence type="predicted"/>
<keyword evidence="1" id="KW-0805">Transcription regulation</keyword>
<dbReference type="InterPro" id="IPR001647">
    <property type="entry name" value="HTH_TetR"/>
</dbReference>
<keyword evidence="2 4" id="KW-0238">DNA-binding</keyword>
<evidence type="ECO:0000313" key="6">
    <source>
        <dbReference type="EMBL" id="MBF9129011.1"/>
    </source>
</evidence>
<dbReference type="SUPFAM" id="SSF48498">
    <property type="entry name" value="Tetracyclin repressor-like, C-terminal domain"/>
    <property type="match status" value="1"/>
</dbReference>
<feature type="DNA-binding region" description="H-T-H motif" evidence="4">
    <location>
        <begin position="39"/>
        <end position="58"/>
    </location>
</feature>
<organism evidence="6 7">
    <name type="scientific">Plantactinospora alkalitolerans</name>
    <dbReference type="NCBI Taxonomy" id="2789879"/>
    <lineage>
        <taxon>Bacteria</taxon>
        <taxon>Bacillati</taxon>
        <taxon>Actinomycetota</taxon>
        <taxon>Actinomycetes</taxon>
        <taxon>Micromonosporales</taxon>
        <taxon>Micromonosporaceae</taxon>
        <taxon>Plantactinospora</taxon>
    </lineage>
</organism>
<dbReference type="EMBL" id="JADPUN010000101">
    <property type="protein sequence ID" value="MBF9129011.1"/>
    <property type="molecule type" value="Genomic_DNA"/>
</dbReference>
<accession>A0ABS0GS40</accession>
<comment type="caution">
    <text evidence="6">The sequence shown here is derived from an EMBL/GenBank/DDBJ whole genome shotgun (WGS) entry which is preliminary data.</text>
</comment>
<feature type="domain" description="HTH tetR-type" evidence="5">
    <location>
        <begin position="17"/>
        <end position="76"/>
    </location>
</feature>
<dbReference type="SUPFAM" id="SSF46689">
    <property type="entry name" value="Homeodomain-like"/>
    <property type="match status" value="1"/>
</dbReference>
<evidence type="ECO:0000256" key="4">
    <source>
        <dbReference type="PROSITE-ProRule" id="PRU00335"/>
    </source>
</evidence>
<sequence length="203" mass="21400">MDTGTAAPRRRMRADARRNYERLLAEAATAFAEYGAEFSLEEIARRAGVANGTLYGHFPSRRALLEALMGDRMRALATAGHGLLTHPSPFAGLTAWADAAMAHATVYRGLGSALMQAIEDETSELHTACEAVLAAGEGLVARARTAGEVRPEVTAADLYALINAAAWAGEQSSRQQGERLLAFGLAGLRTPSTPAPTDHGATP</sequence>
<name>A0ABS0GS40_9ACTN</name>
<evidence type="ECO:0000256" key="3">
    <source>
        <dbReference type="ARBA" id="ARBA00023163"/>
    </source>
</evidence>
<dbReference type="InterPro" id="IPR049445">
    <property type="entry name" value="TetR_SbtR-like_C"/>
</dbReference>
<gene>
    <name evidence="6" type="ORF">I0C86_08435</name>
</gene>
<dbReference type="InterPro" id="IPR050109">
    <property type="entry name" value="HTH-type_TetR-like_transc_reg"/>
</dbReference>
<dbReference type="PROSITE" id="PS50977">
    <property type="entry name" value="HTH_TETR_2"/>
    <property type="match status" value="1"/>
</dbReference>
<reference evidence="6 7" key="1">
    <citation type="submission" date="2020-11" db="EMBL/GenBank/DDBJ databases">
        <title>A novel isolate from a Black sea contaminated sediment with potential to produce alkanes: Plantactinospora alkalitolerans sp. nov.</title>
        <authorList>
            <person name="Carro L."/>
            <person name="Veyisoglu A."/>
            <person name="Guven K."/>
            <person name="Schumann P."/>
            <person name="Klenk H.-P."/>
            <person name="Sahin N."/>
        </authorList>
    </citation>
    <scope>NUCLEOTIDE SEQUENCE [LARGE SCALE GENOMIC DNA]</scope>
    <source>
        <strain evidence="6 7">S1510</strain>
    </source>
</reference>
<dbReference type="PANTHER" id="PTHR30055:SF234">
    <property type="entry name" value="HTH-TYPE TRANSCRIPTIONAL REGULATOR BETI"/>
    <property type="match status" value="1"/>
</dbReference>
<evidence type="ECO:0000256" key="2">
    <source>
        <dbReference type="ARBA" id="ARBA00023125"/>
    </source>
</evidence>
<evidence type="ECO:0000313" key="7">
    <source>
        <dbReference type="Proteomes" id="UP000638560"/>
    </source>
</evidence>
<dbReference type="Pfam" id="PF21597">
    <property type="entry name" value="TetR_C_43"/>
    <property type="match status" value="1"/>
</dbReference>